<feature type="region of interest" description="Disordered" evidence="1">
    <location>
        <begin position="111"/>
        <end position="154"/>
    </location>
</feature>
<evidence type="ECO:0000256" key="2">
    <source>
        <dbReference type="SAM" id="SignalP"/>
    </source>
</evidence>
<sequence length="350" mass="35171">MVSRRGITFVALSLLLVASSQAQFSRDESQEDQRTEFNLASTLTGGISSSRHRQRANLGSPLYPAPSQLGAGYAGATGSIDDAHGHEQGGSGVRVASTNSVVFPGNQFPNPALTITGGHQFPAYPPPGFPSQQAPVPYPAAGGSSGGASSGGFQSAGVGAPPGYPAAGAAPLYHTGVPPQYPSAVPPQHPGGAGAPGYYPGYPYPGVYLQQYPGYPQPAQFPAYGVVPGAVAQPGVPGVAGVPGVQGVAGVPGVQGVAGVPGVQGVAGVPGVQGVAAGHAPATSGQNFHRYPAHNAADPNHWDHHFAMNTEYKEDGVHKGPFGVLNNHNAFGYGSGYGGGYNGAFNSPAY</sequence>
<proteinExistence type="predicted"/>
<feature type="chain" id="PRO_5028191952" evidence="2">
    <location>
        <begin position="23"/>
        <end position="350"/>
    </location>
</feature>
<name>A0A6P4EUV1_DRORH</name>
<protein>
    <submittedName>
        <fullName evidence="3">Elastin isoform X2</fullName>
    </submittedName>
</protein>
<gene>
    <name evidence="3" type="primary">LOC108046650</name>
</gene>
<evidence type="ECO:0000256" key="1">
    <source>
        <dbReference type="SAM" id="MobiDB-lite"/>
    </source>
</evidence>
<organism evidence="3">
    <name type="scientific">Drosophila rhopaloa</name>
    <name type="common">Fruit fly</name>
    <dbReference type="NCBI Taxonomy" id="1041015"/>
    <lineage>
        <taxon>Eukaryota</taxon>
        <taxon>Metazoa</taxon>
        <taxon>Ecdysozoa</taxon>
        <taxon>Arthropoda</taxon>
        <taxon>Hexapoda</taxon>
        <taxon>Insecta</taxon>
        <taxon>Pterygota</taxon>
        <taxon>Neoptera</taxon>
        <taxon>Endopterygota</taxon>
        <taxon>Diptera</taxon>
        <taxon>Brachycera</taxon>
        <taxon>Muscomorpha</taxon>
        <taxon>Ephydroidea</taxon>
        <taxon>Drosophilidae</taxon>
        <taxon>Drosophila</taxon>
        <taxon>Sophophora</taxon>
    </lineage>
</organism>
<dbReference type="RefSeq" id="XP_016981975.2">
    <property type="nucleotide sequence ID" value="XM_017126486.2"/>
</dbReference>
<dbReference type="OrthoDB" id="7872151at2759"/>
<dbReference type="Pfam" id="PF01391">
    <property type="entry name" value="Collagen"/>
    <property type="match status" value="1"/>
</dbReference>
<keyword evidence="2" id="KW-0732">Signal</keyword>
<feature type="signal peptide" evidence="2">
    <location>
        <begin position="1"/>
        <end position="22"/>
    </location>
</feature>
<dbReference type="InterPro" id="IPR008160">
    <property type="entry name" value="Collagen"/>
</dbReference>
<accession>A0A6P4EUV1</accession>
<dbReference type="AlphaFoldDB" id="A0A6P4EUV1"/>
<reference evidence="3" key="1">
    <citation type="submission" date="2025-08" db="UniProtKB">
        <authorList>
            <consortium name="RefSeq"/>
        </authorList>
    </citation>
    <scope>IDENTIFICATION</scope>
</reference>
<evidence type="ECO:0000313" key="3">
    <source>
        <dbReference type="RefSeq" id="XP_016981975.1"/>
    </source>
</evidence>
<dbReference type="RefSeq" id="XP_016981975.1">
    <property type="nucleotide sequence ID" value="XM_017126486.1"/>
</dbReference>
<dbReference type="GeneID" id="108046650"/>
<feature type="region of interest" description="Disordered" evidence="1">
    <location>
        <begin position="74"/>
        <end position="93"/>
    </location>
</feature>